<protein>
    <submittedName>
        <fullName evidence="2">Uncharacterized protein</fullName>
    </submittedName>
</protein>
<comment type="caution">
    <text evidence="2">The sequence shown here is derived from an EMBL/GenBank/DDBJ whole genome shotgun (WGS) entry which is preliminary data.</text>
</comment>
<gene>
    <name evidence="2" type="ORF">HHL01_04755</name>
</gene>
<keyword evidence="1" id="KW-0472">Membrane</keyword>
<name>A0A7X9U4I4_9GAMM</name>
<evidence type="ECO:0000313" key="3">
    <source>
        <dbReference type="Proteomes" id="UP000519126"/>
    </source>
</evidence>
<feature type="transmembrane region" description="Helical" evidence="1">
    <location>
        <begin position="211"/>
        <end position="233"/>
    </location>
</feature>
<feature type="transmembrane region" description="Helical" evidence="1">
    <location>
        <begin position="83"/>
        <end position="99"/>
    </location>
</feature>
<dbReference type="AlphaFoldDB" id="A0A7X9U4I4"/>
<dbReference type="RefSeq" id="WP_170071225.1">
    <property type="nucleotide sequence ID" value="NZ_JABBCX010000002.1"/>
</dbReference>
<feature type="transmembrane region" description="Helical" evidence="1">
    <location>
        <begin position="105"/>
        <end position="124"/>
    </location>
</feature>
<reference evidence="2 3" key="1">
    <citation type="submission" date="2020-04" db="EMBL/GenBank/DDBJ databases">
        <title>Genome Sequencing and Assembley of Pseudoalteromonas artica.</title>
        <authorList>
            <person name="Akerly B."/>
            <person name="Cook G."/>
        </authorList>
    </citation>
    <scope>NUCLEOTIDE SEQUENCE [LARGE SCALE GENOMIC DNA]</scope>
    <source>
        <strain evidence="2 3">NEC-BIFX-0059</strain>
    </source>
</reference>
<sequence>MNRFAFKNLSLAMLISFFVEFLLSYNSLNSRPILSFNSTTYDNNICSTVAGACSSLVPWDSFFLLPFVMSIVFFLVLKTADKFNLCVYFVLSNFFIVINGDYPYVFYYLIEGGVILSLLHFLNLKQTIDKKKKNQIERFFHCRNYLNTLDKTGLFTGMAAEKELSSFFLVSFLILFSLIIMILFPFLSLYIKGEIDFNTLSFISASFIKSAFLNSNITWFILITLLSLLSLLYRKAFGINLAKTNNEI</sequence>
<feature type="transmembrane region" description="Helical" evidence="1">
    <location>
        <begin position="57"/>
        <end position="76"/>
    </location>
</feature>
<keyword evidence="1" id="KW-0812">Transmembrane</keyword>
<dbReference type="Proteomes" id="UP000519126">
    <property type="component" value="Unassembled WGS sequence"/>
</dbReference>
<feature type="transmembrane region" description="Helical" evidence="1">
    <location>
        <begin position="9"/>
        <end position="28"/>
    </location>
</feature>
<accession>A0A7X9U4I4</accession>
<feature type="transmembrane region" description="Helical" evidence="1">
    <location>
        <begin position="167"/>
        <end position="191"/>
    </location>
</feature>
<proteinExistence type="predicted"/>
<evidence type="ECO:0000313" key="2">
    <source>
        <dbReference type="EMBL" id="NMF47486.1"/>
    </source>
</evidence>
<evidence type="ECO:0000256" key="1">
    <source>
        <dbReference type="SAM" id="Phobius"/>
    </source>
</evidence>
<organism evidence="2 3">
    <name type="scientific">Pseudoalteromonas arctica</name>
    <dbReference type="NCBI Taxonomy" id="394751"/>
    <lineage>
        <taxon>Bacteria</taxon>
        <taxon>Pseudomonadati</taxon>
        <taxon>Pseudomonadota</taxon>
        <taxon>Gammaproteobacteria</taxon>
        <taxon>Alteromonadales</taxon>
        <taxon>Pseudoalteromonadaceae</taxon>
        <taxon>Pseudoalteromonas</taxon>
    </lineage>
</organism>
<keyword evidence="1" id="KW-1133">Transmembrane helix</keyword>
<dbReference type="EMBL" id="JABBCX010000002">
    <property type="protein sequence ID" value="NMF47486.1"/>
    <property type="molecule type" value="Genomic_DNA"/>
</dbReference>